<evidence type="ECO:0000313" key="4">
    <source>
        <dbReference type="Proteomes" id="UP001497444"/>
    </source>
</evidence>
<reference evidence="3 4" key="1">
    <citation type="submission" date="2024-02" db="EMBL/GenBank/DDBJ databases">
        <authorList>
            <consortium name="ELIXIR-Norway"/>
            <consortium name="Elixir Norway"/>
        </authorList>
    </citation>
    <scope>NUCLEOTIDE SEQUENCE [LARGE SCALE GENOMIC DNA]</scope>
</reference>
<evidence type="ECO:0000259" key="2">
    <source>
        <dbReference type="Pfam" id="PF01370"/>
    </source>
</evidence>
<dbReference type="SUPFAM" id="SSF51735">
    <property type="entry name" value="NAD(P)-binding Rossmann-fold domains"/>
    <property type="match status" value="1"/>
</dbReference>
<organism evidence="3 4">
    <name type="scientific">Sphagnum jensenii</name>
    <dbReference type="NCBI Taxonomy" id="128206"/>
    <lineage>
        <taxon>Eukaryota</taxon>
        <taxon>Viridiplantae</taxon>
        <taxon>Streptophyta</taxon>
        <taxon>Embryophyta</taxon>
        <taxon>Bryophyta</taxon>
        <taxon>Sphagnophytina</taxon>
        <taxon>Sphagnopsida</taxon>
        <taxon>Sphagnales</taxon>
        <taxon>Sphagnaceae</taxon>
        <taxon>Sphagnum</taxon>
    </lineage>
</organism>
<protein>
    <recommendedName>
        <fullName evidence="2">NAD-dependent epimerase/dehydratase domain-containing protein</fullName>
    </recommendedName>
</protein>
<dbReference type="InterPro" id="IPR036291">
    <property type="entry name" value="NAD(P)-bd_dom_sf"/>
</dbReference>
<dbReference type="InterPro" id="IPR001509">
    <property type="entry name" value="Epimerase_deHydtase"/>
</dbReference>
<evidence type="ECO:0000313" key="3">
    <source>
        <dbReference type="EMBL" id="CAK9255024.1"/>
    </source>
</evidence>
<keyword evidence="4" id="KW-1185">Reference proteome</keyword>
<dbReference type="CDD" id="cd08958">
    <property type="entry name" value="FR_SDR_e"/>
    <property type="match status" value="1"/>
</dbReference>
<dbReference type="Proteomes" id="UP001497444">
    <property type="component" value="Chromosome 1"/>
</dbReference>
<gene>
    <name evidence="3" type="ORF">CSSPJE1EN1_LOCUS502</name>
</gene>
<dbReference type="PANTHER" id="PTHR10366">
    <property type="entry name" value="NAD DEPENDENT EPIMERASE/DEHYDRATASE"/>
    <property type="match status" value="1"/>
</dbReference>
<dbReference type="EMBL" id="OZ020096">
    <property type="protein sequence ID" value="CAK9255024.1"/>
    <property type="molecule type" value="Genomic_DNA"/>
</dbReference>
<dbReference type="Gene3D" id="3.40.50.720">
    <property type="entry name" value="NAD(P)-binding Rossmann-like Domain"/>
    <property type="match status" value="1"/>
</dbReference>
<feature type="domain" description="NAD-dependent epimerase/dehydratase" evidence="2">
    <location>
        <begin position="6"/>
        <end position="242"/>
    </location>
</feature>
<accession>A0ABP0VKR5</accession>
<proteinExistence type="predicted"/>
<dbReference type="PANTHER" id="PTHR10366:SF852">
    <property type="entry name" value="CINNAMOYL-COA REDUCTASE CAD2"/>
    <property type="match status" value="1"/>
</dbReference>
<sequence length="320" mass="34880">MAGKTVCLTGAEGFIGSWIVKTLLDHGYTVRGTVRNLENSKHLLELPGASDRLKLFVAELMEPGCFDNVVEGCDGVFHTASPVLFKDIADPQAEVIDPAVIGTLNVLASCAKAQTKKVVFTSSISAIIFTNKRNSTGGIDESLWSDEDYCRENKMWYFLSKTLAEKAAWNFANEKGLNMVAIQPVTVLGPPLQASPNYGLGICDVMLEFVGTMKTYRDVDKVLVGVKDMARAHIFAYESPHATGRNICCSTPVDFDLGALLTKMYPTHPISAKSDEAILTVPLGHMSTAKLDELGFQYQQPIEEAISDVEASLKEHGWLA</sequence>
<keyword evidence="1" id="KW-0560">Oxidoreductase</keyword>
<name>A0ABP0VKR5_9BRYO</name>
<dbReference type="InterPro" id="IPR050425">
    <property type="entry name" value="NAD(P)_dehydrat-like"/>
</dbReference>
<evidence type="ECO:0000256" key="1">
    <source>
        <dbReference type="ARBA" id="ARBA00023002"/>
    </source>
</evidence>
<dbReference type="Pfam" id="PF01370">
    <property type="entry name" value="Epimerase"/>
    <property type="match status" value="1"/>
</dbReference>